<proteinExistence type="predicted"/>
<name>A0A286U8W5_9AGAM</name>
<dbReference type="AlphaFoldDB" id="A0A286U8W5"/>
<evidence type="ECO:0000313" key="3">
    <source>
        <dbReference type="Proteomes" id="UP000217199"/>
    </source>
</evidence>
<dbReference type="Proteomes" id="UP000217199">
    <property type="component" value="Unassembled WGS sequence"/>
</dbReference>
<gene>
    <name evidence="2" type="ORF">PNOK_0880200</name>
</gene>
<protein>
    <submittedName>
        <fullName evidence="2">Uncharacterized protein</fullName>
    </submittedName>
</protein>
<feature type="compositionally biased region" description="Basic and acidic residues" evidence="1">
    <location>
        <begin position="47"/>
        <end position="79"/>
    </location>
</feature>
<organism evidence="2 3">
    <name type="scientific">Pyrrhoderma noxium</name>
    <dbReference type="NCBI Taxonomy" id="2282107"/>
    <lineage>
        <taxon>Eukaryota</taxon>
        <taxon>Fungi</taxon>
        <taxon>Dikarya</taxon>
        <taxon>Basidiomycota</taxon>
        <taxon>Agaricomycotina</taxon>
        <taxon>Agaricomycetes</taxon>
        <taxon>Hymenochaetales</taxon>
        <taxon>Hymenochaetaceae</taxon>
        <taxon>Pyrrhoderma</taxon>
    </lineage>
</organism>
<feature type="region of interest" description="Disordered" evidence="1">
    <location>
        <begin position="1"/>
        <end position="122"/>
    </location>
</feature>
<evidence type="ECO:0000256" key="1">
    <source>
        <dbReference type="SAM" id="MobiDB-lite"/>
    </source>
</evidence>
<keyword evidence="3" id="KW-1185">Reference proteome</keyword>
<feature type="compositionally biased region" description="Polar residues" evidence="1">
    <location>
        <begin position="212"/>
        <end position="224"/>
    </location>
</feature>
<reference evidence="2 3" key="1">
    <citation type="journal article" date="2017" name="Mol. Ecol.">
        <title>Comparative and population genomic landscape of Phellinus noxius: A hypervariable fungus causing root rot in trees.</title>
        <authorList>
            <person name="Chung C.L."/>
            <person name="Lee T.J."/>
            <person name="Akiba M."/>
            <person name="Lee H.H."/>
            <person name="Kuo T.H."/>
            <person name="Liu D."/>
            <person name="Ke H.M."/>
            <person name="Yokoi T."/>
            <person name="Roa M.B."/>
            <person name="Lu M.J."/>
            <person name="Chang Y.Y."/>
            <person name="Ann P.J."/>
            <person name="Tsai J.N."/>
            <person name="Chen C.Y."/>
            <person name="Tzean S.S."/>
            <person name="Ota Y."/>
            <person name="Hattori T."/>
            <person name="Sahashi N."/>
            <person name="Liou R.F."/>
            <person name="Kikuchi T."/>
            <person name="Tsai I.J."/>
        </authorList>
    </citation>
    <scope>NUCLEOTIDE SEQUENCE [LARGE SCALE GENOMIC DNA]</scope>
    <source>
        <strain evidence="2 3">FFPRI411160</strain>
    </source>
</reference>
<comment type="caution">
    <text evidence="2">The sequence shown here is derived from an EMBL/GenBank/DDBJ whole genome shotgun (WGS) entry which is preliminary data.</text>
</comment>
<accession>A0A286U8W5</accession>
<feature type="compositionally biased region" description="Basic and acidic residues" evidence="1">
    <location>
        <begin position="90"/>
        <end position="105"/>
    </location>
</feature>
<dbReference type="InParanoid" id="A0A286U8W5"/>
<sequence length="403" mass="45673">MVSPSSINGPRLPVRNVPGAYKSKSKGSLIPRPIKGMRATPPVIPHVYKDRSDVDSRNSVSREDIRPDARPHLLPEGSKETTTPLDEQESAERCNDAPGKVERQNLEVFNSKPRNKGKPRAPNFITSELIKRSDPVVEPQMLSAMAQIDLSALTSSDCKNSVKRPAQAARPTTIITPDTTRSASVLVHSQSCMDPNISRGNYPEPQHRDYYQPSSRPILKSNSNGHHRHSSTTTLSRYDKSTRVQETQGSQYKRARFTPQHSSRTIHGHDNAPVQPYALNENARRDEYEGAFTNRPSNHEDCYRPRPRYNNVPEIRVGNVRESRFDRANVCNEISNPLEHEGSHEMYFDGILEEERFVPELFLRLFDENGDSRRFEGYQPPIQSSSWSTFCSYLAGMVGFSWK</sequence>
<feature type="region of interest" description="Disordered" evidence="1">
    <location>
        <begin position="192"/>
        <end position="274"/>
    </location>
</feature>
<evidence type="ECO:0000313" key="2">
    <source>
        <dbReference type="EMBL" id="PAV15944.1"/>
    </source>
</evidence>
<dbReference type="EMBL" id="NBII01000009">
    <property type="protein sequence ID" value="PAV15944.1"/>
    <property type="molecule type" value="Genomic_DNA"/>
</dbReference>